<dbReference type="SUPFAM" id="SSF52833">
    <property type="entry name" value="Thioredoxin-like"/>
    <property type="match status" value="1"/>
</dbReference>
<evidence type="ECO:0000256" key="3">
    <source>
        <dbReference type="ARBA" id="ARBA00023004"/>
    </source>
</evidence>
<evidence type="ECO:0000256" key="2">
    <source>
        <dbReference type="ARBA" id="ARBA00022723"/>
    </source>
</evidence>
<dbReference type="PANTHER" id="PTHR10293:SF16">
    <property type="entry name" value="GLUTAREDOXIN-RELATED PROTEIN 5, MITOCHONDRIAL"/>
    <property type="match status" value="1"/>
</dbReference>
<evidence type="ECO:0000256" key="1">
    <source>
        <dbReference type="ARBA" id="ARBA00022714"/>
    </source>
</evidence>
<reference evidence="7 8" key="1">
    <citation type="submission" date="2022-12" db="EMBL/GenBank/DDBJ databases">
        <title>Chromosome-level genome of Tegillarca granosa.</title>
        <authorList>
            <person name="Kim J."/>
        </authorList>
    </citation>
    <scope>NUCLEOTIDE SEQUENCE [LARGE SCALE GENOMIC DNA]</scope>
    <source>
        <strain evidence="7">Teg-2019</strain>
        <tissue evidence="7">Adductor muscle</tissue>
    </source>
</reference>
<evidence type="ECO:0000313" key="7">
    <source>
        <dbReference type="EMBL" id="KAJ8308849.1"/>
    </source>
</evidence>
<dbReference type="InterPro" id="IPR002109">
    <property type="entry name" value="Glutaredoxin"/>
</dbReference>
<evidence type="ECO:0000256" key="5">
    <source>
        <dbReference type="ARBA" id="ARBA00023284"/>
    </source>
</evidence>
<dbReference type="Proteomes" id="UP001217089">
    <property type="component" value="Unassembled WGS sequence"/>
</dbReference>
<keyword evidence="2" id="KW-0479">Metal-binding</keyword>
<keyword evidence="4" id="KW-0411">Iron-sulfur</keyword>
<keyword evidence="3" id="KW-0408">Iron</keyword>
<comment type="caution">
    <text evidence="7">The sequence shown here is derived from an EMBL/GenBank/DDBJ whole genome shotgun (WGS) entry which is preliminary data.</text>
</comment>
<evidence type="ECO:0000256" key="4">
    <source>
        <dbReference type="ARBA" id="ARBA00023014"/>
    </source>
</evidence>
<gene>
    <name evidence="7" type="ORF">KUTeg_013723</name>
</gene>
<protein>
    <recommendedName>
        <fullName evidence="6">Glutaredoxin domain-containing protein</fullName>
    </recommendedName>
</protein>
<accession>A0ABQ9EUW2</accession>
<name>A0ABQ9EUW2_TEGGR</name>
<dbReference type="EMBL" id="JARBDR010000657">
    <property type="protein sequence ID" value="KAJ8308849.1"/>
    <property type="molecule type" value="Genomic_DNA"/>
</dbReference>
<feature type="domain" description="Glutaredoxin" evidence="6">
    <location>
        <begin position="43"/>
        <end position="108"/>
    </location>
</feature>
<dbReference type="Gene3D" id="3.40.30.10">
    <property type="entry name" value="Glutaredoxin"/>
    <property type="match status" value="1"/>
</dbReference>
<dbReference type="CDD" id="cd03028">
    <property type="entry name" value="GRX_PICOT_like"/>
    <property type="match status" value="1"/>
</dbReference>
<evidence type="ECO:0000313" key="8">
    <source>
        <dbReference type="Proteomes" id="UP001217089"/>
    </source>
</evidence>
<evidence type="ECO:0000259" key="6">
    <source>
        <dbReference type="Pfam" id="PF00462"/>
    </source>
</evidence>
<dbReference type="InterPro" id="IPR036249">
    <property type="entry name" value="Thioredoxin-like_sf"/>
</dbReference>
<keyword evidence="8" id="KW-1185">Reference proteome</keyword>
<dbReference type="InterPro" id="IPR004480">
    <property type="entry name" value="Monothiol_GRX-rel"/>
</dbReference>
<keyword evidence="1" id="KW-0001">2Fe-2S</keyword>
<keyword evidence="5" id="KW-0676">Redox-active center</keyword>
<dbReference type="Pfam" id="PF00462">
    <property type="entry name" value="Glutaredoxin"/>
    <property type="match status" value="1"/>
</dbReference>
<dbReference type="InterPro" id="IPR033658">
    <property type="entry name" value="GRX_PICOT-like"/>
</dbReference>
<organism evidence="7 8">
    <name type="scientific">Tegillarca granosa</name>
    <name type="common">Malaysian cockle</name>
    <name type="synonym">Anadara granosa</name>
    <dbReference type="NCBI Taxonomy" id="220873"/>
    <lineage>
        <taxon>Eukaryota</taxon>
        <taxon>Metazoa</taxon>
        <taxon>Spiralia</taxon>
        <taxon>Lophotrochozoa</taxon>
        <taxon>Mollusca</taxon>
        <taxon>Bivalvia</taxon>
        <taxon>Autobranchia</taxon>
        <taxon>Pteriomorphia</taxon>
        <taxon>Arcoida</taxon>
        <taxon>Arcoidea</taxon>
        <taxon>Arcidae</taxon>
        <taxon>Tegillarca</taxon>
    </lineage>
</organism>
<dbReference type="NCBIfam" id="TIGR00365">
    <property type="entry name" value="Grx4 family monothiol glutaredoxin"/>
    <property type="match status" value="1"/>
</dbReference>
<proteinExistence type="predicted"/>
<sequence length="143" mass="15957">MNSLLRRNVLKTGTTFCRLLAARYSVDTGSKEYINSLVKDKKVVVFMKGTPSNPRCGFSNGVVQILHFHGVENFDAHDVLSDENLRQGIKDYTNWPTIPQIFIGGEFVGGCDVMLEMHKNGELVEELKNVGIKSALLDKPNET</sequence>
<dbReference type="PROSITE" id="PS51354">
    <property type="entry name" value="GLUTAREDOXIN_2"/>
    <property type="match status" value="1"/>
</dbReference>
<dbReference type="PANTHER" id="PTHR10293">
    <property type="entry name" value="GLUTAREDOXIN FAMILY MEMBER"/>
    <property type="match status" value="1"/>
</dbReference>